<dbReference type="InterPro" id="IPR036388">
    <property type="entry name" value="WH-like_DNA-bd_sf"/>
</dbReference>
<dbReference type="InterPro" id="IPR043135">
    <property type="entry name" value="Fur_C"/>
</dbReference>
<dbReference type="eggNOG" id="COG0735">
    <property type="taxonomic scope" value="Bacteria"/>
</dbReference>
<dbReference type="CDD" id="cd07153">
    <property type="entry name" value="Fur_like"/>
    <property type="match status" value="1"/>
</dbReference>
<keyword evidence="5" id="KW-0238">DNA-binding</keyword>
<dbReference type="GO" id="GO:0000976">
    <property type="term" value="F:transcription cis-regulatory region binding"/>
    <property type="evidence" value="ECO:0007669"/>
    <property type="project" value="TreeGrafter"/>
</dbReference>
<evidence type="ECO:0000256" key="7">
    <source>
        <dbReference type="PIRSR" id="PIRSR602481-1"/>
    </source>
</evidence>
<evidence type="ECO:0000313" key="8">
    <source>
        <dbReference type="EMBL" id="EFV43699.2"/>
    </source>
</evidence>
<evidence type="ECO:0000256" key="5">
    <source>
        <dbReference type="ARBA" id="ARBA00023125"/>
    </source>
</evidence>
<keyword evidence="6" id="KW-0804">Transcription</keyword>
<evidence type="ECO:0000256" key="1">
    <source>
        <dbReference type="ARBA" id="ARBA00007957"/>
    </source>
</evidence>
<evidence type="ECO:0000256" key="4">
    <source>
        <dbReference type="ARBA" id="ARBA00023015"/>
    </source>
</evidence>
<dbReference type="InterPro" id="IPR002481">
    <property type="entry name" value="FUR"/>
</dbReference>
<dbReference type="GO" id="GO:0045892">
    <property type="term" value="P:negative regulation of DNA-templated transcription"/>
    <property type="evidence" value="ECO:0007669"/>
    <property type="project" value="TreeGrafter"/>
</dbReference>
<dbReference type="Gene3D" id="1.10.10.10">
    <property type="entry name" value="Winged helix-like DNA-binding domain superfamily/Winged helix DNA-binding domain"/>
    <property type="match status" value="1"/>
</dbReference>
<proteinExistence type="inferred from homology"/>
<keyword evidence="2" id="KW-0678">Repressor</keyword>
<keyword evidence="7" id="KW-0479">Metal-binding</keyword>
<gene>
    <name evidence="8" type="ORF">HMPREF0179_02465</name>
</gene>
<dbReference type="STRING" id="563192.HMPREF0179_02465"/>
<evidence type="ECO:0000256" key="3">
    <source>
        <dbReference type="ARBA" id="ARBA00022833"/>
    </source>
</evidence>
<feature type="binding site" evidence="7">
    <location>
        <position position="168"/>
    </location>
    <ligand>
        <name>Zn(2+)</name>
        <dbReference type="ChEBI" id="CHEBI:29105"/>
    </ligand>
</feature>
<feature type="binding site" evidence="7">
    <location>
        <position position="132"/>
    </location>
    <ligand>
        <name>Zn(2+)</name>
        <dbReference type="ChEBI" id="CHEBI:29105"/>
    </ligand>
</feature>
<dbReference type="Gene3D" id="3.30.1490.190">
    <property type="match status" value="1"/>
</dbReference>
<evidence type="ECO:0000313" key="9">
    <source>
        <dbReference type="Proteomes" id="UP000006034"/>
    </source>
</evidence>
<comment type="similarity">
    <text evidence="1">Belongs to the Fur family.</text>
</comment>
<feature type="binding site" evidence="7">
    <location>
        <position position="129"/>
    </location>
    <ligand>
        <name>Zn(2+)</name>
        <dbReference type="ChEBI" id="CHEBI:29105"/>
    </ligand>
</feature>
<keyword evidence="9" id="KW-1185">Reference proteome</keyword>
<reference evidence="8 9" key="1">
    <citation type="submission" date="2010-10" db="EMBL/GenBank/DDBJ databases">
        <authorList>
            <consortium name="The Broad Institute Genome Sequencing Platform"/>
            <person name="Ward D."/>
            <person name="Earl A."/>
            <person name="Feldgarden M."/>
            <person name="Young S.K."/>
            <person name="Gargeya S."/>
            <person name="Zeng Q."/>
            <person name="Alvarado L."/>
            <person name="Berlin A."/>
            <person name="Bochicchio J."/>
            <person name="Chapman S.B."/>
            <person name="Chen Z."/>
            <person name="Freedman E."/>
            <person name="Gellesch M."/>
            <person name="Goldberg J."/>
            <person name="Griggs A."/>
            <person name="Gujja S."/>
            <person name="Heilman E."/>
            <person name="Heiman D."/>
            <person name="Howarth C."/>
            <person name="Mehta T."/>
            <person name="Neiman D."/>
            <person name="Pearson M."/>
            <person name="Roberts A."/>
            <person name="Saif S."/>
            <person name="Shea T."/>
            <person name="Shenoy N."/>
            <person name="Sisk P."/>
            <person name="Stolte C."/>
            <person name="Sykes S."/>
            <person name="White J."/>
            <person name="Yandava C."/>
            <person name="Allen-Vercoe E."/>
            <person name="Sibley C."/>
            <person name="Ambrose C.E."/>
            <person name="Strauss J."/>
            <person name="Daigneault M."/>
            <person name="Haas B."/>
            <person name="Nusbaum C."/>
            <person name="Birren B."/>
        </authorList>
    </citation>
    <scope>NUCLEOTIDE SEQUENCE [LARGE SCALE GENOMIC DNA]</scope>
    <source>
        <strain evidence="8 9">3_1_6</strain>
    </source>
</reference>
<accession>E5Y8E7</accession>
<evidence type="ECO:0000256" key="2">
    <source>
        <dbReference type="ARBA" id="ARBA00022491"/>
    </source>
</evidence>
<organism evidence="8 9">
    <name type="scientific">Bilophila wadsworthia (strain 3_1_6)</name>
    <dbReference type="NCBI Taxonomy" id="563192"/>
    <lineage>
        <taxon>Bacteria</taxon>
        <taxon>Pseudomonadati</taxon>
        <taxon>Thermodesulfobacteriota</taxon>
        <taxon>Desulfovibrionia</taxon>
        <taxon>Desulfovibrionales</taxon>
        <taxon>Desulfovibrionaceae</taxon>
        <taxon>Bilophila</taxon>
    </lineage>
</organism>
<dbReference type="GO" id="GO:1900376">
    <property type="term" value="P:regulation of secondary metabolite biosynthetic process"/>
    <property type="evidence" value="ECO:0007669"/>
    <property type="project" value="TreeGrafter"/>
</dbReference>
<reference evidence="8 9" key="2">
    <citation type="submission" date="2013-04" db="EMBL/GenBank/DDBJ databases">
        <title>The Genome Sequence of Bilophila wadsworthia 3_1_6.</title>
        <authorList>
            <consortium name="The Broad Institute Genomics Platform"/>
            <person name="Earl A."/>
            <person name="Ward D."/>
            <person name="Feldgarden M."/>
            <person name="Gevers D."/>
            <person name="Sibley C."/>
            <person name="Strauss J."/>
            <person name="Allen-Vercoe E."/>
            <person name="Walker B."/>
            <person name="Young S."/>
            <person name="Zeng Q."/>
            <person name="Gargeya S."/>
            <person name="Fitzgerald M."/>
            <person name="Haas B."/>
            <person name="Abouelleil A."/>
            <person name="Allen A.W."/>
            <person name="Alvarado L."/>
            <person name="Arachchi H.M."/>
            <person name="Berlin A.M."/>
            <person name="Chapman S.B."/>
            <person name="Gainer-Dewar J."/>
            <person name="Goldberg J."/>
            <person name="Griggs A."/>
            <person name="Gujja S."/>
            <person name="Hansen M."/>
            <person name="Howarth C."/>
            <person name="Imamovic A."/>
            <person name="Ireland A."/>
            <person name="Larimer J."/>
            <person name="McCowan C."/>
            <person name="Murphy C."/>
            <person name="Pearson M."/>
            <person name="Poon T.W."/>
            <person name="Priest M."/>
            <person name="Roberts A."/>
            <person name="Saif S."/>
            <person name="Shea T."/>
            <person name="Sisk P."/>
            <person name="Sykes S."/>
            <person name="Wortman J."/>
            <person name="Nusbaum C."/>
            <person name="Birren B."/>
        </authorList>
    </citation>
    <scope>NUCLEOTIDE SEQUENCE [LARGE SCALE GENOMIC DNA]</scope>
    <source>
        <strain evidence="8 9">3_1_6</strain>
    </source>
</reference>
<comment type="caution">
    <text evidence="8">The sequence shown here is derived from an EMBL/GenBank/DDBJ whole genome shotgun (WGS) entry which is preliminary data.</text>
</comment>
<dbReference type="PANTHER" id="PTHR33202:SF22">
    <property type="entry name" value="HYDROGEN PEROXIDE SENSITIVE REPRESSOR"/>
    <property type="match status" value="1"/>
</dbReference>
<evidence type="ECO:0000256" key="6">
    <source>
        <dbReference type="ARBA" id="ARBA00023163"/>
    </source>
</evidence>
<dbReference type="GO" id="GO:0008270">
    <property type="term" value="F:zinc ion binding"/>
    <property type="evidence" value="ECO:0007669"/>
    <property type="project" value="TreeGrafter"/>
</dbReference>
<keyword evidence="3 7" id="KW-0862">Zinc</keyword>
<keyword evidence="4" id="KW-0805">Transcription regulation</keyword>
<dbReference type="PANTHER" id="PTHR33202">
    <property type="entry name" value="ZINC UPTAKE REGULATION PROTEIN"/>
    <property type="match status" value="1"/>
</dbReference>
<dbReference type="HOGENOM" id="CLU_096072_4_2_7"/>
<comment type="cofactor">
    <cofactor evidence="7">
        <name>Zn(2+)</name>
        <dbReference type="ChEBI" id="CHEBI:29105"/>
    </cofactor>
    <text evidence="7">Binds 1 zinc ion per subunit.</text>
</comment>
<dbReference type="InterPro" id="IPR036390">
    <property type="entry name" value="WH_DNA-bd_sf"/>
</dbReference>
<dbReference type="SUPFAM" id="SSF46785">
    <property type="entry name" value="Winged helix' DNA-binding domain"/>
    <property type="match status" value="1"/>
</dbReference>
<protein>
    <submittedName>
        <fullName evidence="8">Fur family transcriptional regulator, ferric uptake regulator</fullName>
    </submittedName>
</protein>
<dbReference type="Pfam" id="PF01475">
    <property type="entry name" value="FUR"/>
    <property type="match status" value="1"/>
</dbReference>
<name>E5Y8E7_BILW3</name>
<dbReference type="Proteomes" id="UP000006034">
    <property type="component" value="Unassembled WGS sequence"/>
</dbReference>
<feature type="binding site" evidence="7">
    <location>
        <position position="171"/>
    </location>
    <ligand>
        <name>Zn(2+)</name>
        <dbReference type="ChEBI" id="CHEBI:29105"/>
    </ligand>
</feature>
<dbReference type="GO" id="GO:0003700">
    <property type="term" value="F:DNA-binding transcription factor activity"/>
    <property type="evidence" value="ECO:0007669"/>
    <property type="project" value="InterPro"/>
</dbReference>
<dbReference type="EMBL" id="ADCP02000001">
    <property type="protein sequence ID" value="EFV43699.2"/>
    <property type="molecule type" value="Genomic_DNA"/>
</dbReference>
<dbReference type="AlphaFoldDB" id="E5Y8E7"/>
<sequence>MCVRKRVLTEKCGPFDSSIHSADNMQSKNLTFFKHNSNCSQRGMDMSQPQTRMTRQRMVILEELRKVKTHPTADELYAMVRTRMPRISLGTVYRNLDFLTESKEILKLESAGSIRRFDGDTRPHQHVRCRVCGKIGDVIPPVPTPSVEGVSVEGFTITEARVEYEGICEECARKAS</sequence>